<feature type="region of interest" description="Disordered" evidence="1">
    <location>
        <begin position="80"/>
        <end position="102"/>
    </location>
</feature>
<evidence type="ECO:0000313" key="4">
    <source>
        <dbReference type="Proteomes" id="UP000317171"/>
    </source>
</evidence>
<dbReference type="KEGG" id="gaz:Pan241w_22230"/>
<organism evidence="3 4">
    <name type="scientific">Gimesia alba</name>
    <dbReference type="NCBI Taxonomy" id="2527973"/>
    <lineage>
        <taxon>Bacteria</taxon>
        <taxon>Pseudomonadati</taxon>
        <taxon>Planctomycetota</taxon>
        <taxon>Planctomycetia</taxon>
        <taxon>Planctomycetales</taxon>
        <taxon>Planctomycetaceae</taxon>
        <taxon>Gimesia</taxon>
    </lineage>
</organism>
<reference evidence="3 4" key="1">
    <citation type="submission" date="2019-02" db="EMBL/GenBank/DDBJ databases">
        <title>Deep-cultivation of Planctomycetes and their phenomic and genomic characterization uncovers novel biology.</title>
        <authorList>
            <person name="Wiegand S."/>
            <person name="Jogler M."/>
            <person name="Boedeker C."/>
            <person name="Pinto D."/>
            <person name="Vollmers J."/>
            <person name="Rivas-Marin E."/>
            <person name="Kohn T."/>
            <person name="Peeters S.H."/>
            <person name="Heuer A."/>
            <person name="Rast P."/>
            <person name="Oberbeckmann S."/>
            <person name="Bunk B."/>
            <person name="Jeske O."/>
            <person name="Meyerdierks A."/>
            <person name="Storesund J.E."/>
            <person name="Kallscheuer N."/>
            <person name="Luecker S."/>
            <person name="Lage O.M."/>
            <person name="Pohl T."/>
            <person name="Merkel B.J."/>
            <person name="Hornburger P."/>
            <person name="Mueller R.-W."/>
            <person name="Bruemmer F."/>
            <person name="Labrenz M."/>
            <person name="Spormann A.M."/>
            <person name="Op den Camp H."/>
            <person name="Overmann J."/>
            <person name="Amann R."/>
            <person name="Jetten M.S.M."/>
            <person name="Mascher T."/>
            <person name="Medema M.H."/>
            <person name="Devos D.P."/>
            <person name="Kaster A.-K."/>
            <person name="Ovreas L."/>
            <person name="Rohde M."/>
            <person name="Galperin M.Y."/>
            <person name="Jogler C."/>
        </authorList>
    </citation>
    <scope>NUCLEOTIDE SEQUENCE [LARGE SCALE GENOMIC DNA]</scope>
    <source>
        <strain evidence="3 4">Pan241w</strain>
    </source>
</reference>
<keyword evidence="2" id="KW-1133">Transmembrane helix</keyword>
<keyword evidence="4" id="KW-1185">Reference proteome</keyword>
<gene>
    <name evidence="3" type="ORF">Pan241w_22230</name>
</gene>
<keyword evidence="2" id="KW-0472">Membrane</keyword>
<feature type="compositionally biased region" description="Basic residues" evidence="1">
    <location>
        <begin position="87"/>
        <end position="102"/>
    </location>
</feature>
<accession>A0A517RE36</accession>
<protein>
    <submittedName>
        <fullName evidence="3">Uncharacterized protein</fullName>
    </submittedName>
</protein>
<evidence type="ECO:0000256" key="2">
    <source>
        <dbReference type="SAM" id="Phobius"/>
    </source>
</evidence>
<feature type="transmembrane region" description="Helical" evidence="2">
    <location>
        <begin position="12"/>
        <end position="37"/>
    </location>
</feature>
<dbReference type="EMBL" id="CP036269">
    <property type="protein sequence ID" value="QDT42142.1"/>
    <property type="molecule type" value="Genomic_DNA"/>
</dbReference>
<dbReference type="AlphaFoldDB" id="A0A517RE36"/>
<sequence>MGIADLLQSVGIAAAWSVGVLILADIVFVILTMYIAFRIIKYALSWFTDGSNGLNLIGMLIAWRVPGARWAIASMMGTNTAANSSRQYKRKRNYKRRSNYSR</sequence>
<name>A0A517RE36_9PLAN</name>
<dbReference type="Proteomes" id="UP000317171">
    <property type="component" value="Chromosome"/>
</dbReference>
<evidence type="ECO:0000313" key="3">
    <source>
        <dbReference type="EMBL" id="QDT42142.1"/>
    </source>
</evidence>
<proteinExistence type="predicted"/>
<keyword evidence="2" id="KW-0812">Transmembrane</keyword>
<evidence type="ECO:0000256" key="1">
    <source>
        <dbReference type="SAM" id="MobiDB-lite"/>
    </source>
</evidence>